<comment type="function">
    <text evidence="14">Carrier of the growing fatty acid chain in fatty acid biosynthesis.</text>
</comment>
<evidence type="ECO:0000259" key="15">
    <source>
        <dbReference type="PROSITE" id="PS50075"/>
    </source>
</evidence>
<comment type="similarity">
    <text evidence="3">Belongs to the acyl carrier protein (ACP) family.</text>
</comment>
<evidence type="ECO:0000256" key="1">
    <source>
        <dbReference type="ARBA" id="ARBA00004173"/>
    </source>
</evidence>
<dbReference type="InterPro" id="IPR009081">
    <property type="entry name" value="PP-bd_ACP"/>
</dbReference>
<dbReference type="InParanoid" id="A0A3N4M2T1"/>
<sequence>MFRSAVLRAARAISVPKVATAAVPRFAVPRAVVFPTKQALSVGSRFYSAPASLTQEQVEGRIIDLLKGFDKVTDDSKLTPKAHFVNDLGLDSLDTVEVVMAIEEEFSIEIPDKEADAIHSGMSGPAWEFSSFLLMIPACAVDQAVKYILAQPDAH</sequence>
<keyword evidence="11" id="KW-0443">Lipid metabolism</keyword>
<evidence type="ECO:0000256" key="13">
    <source>
        <dbReference type="ARBA" id="ARBA00023160"/>
    </source>
</evidence>
<name>A0A3N4M2T1_9PEZI</name>
<dbReference type="PANTHER" id="PTHR20863">
    <property type="entry name" value="ACYL CARRIER PROTEIN"/>
    <property type="match status" value="1"/>
</dbReference>
<keyword evidence="10" id="KW-0249">Electron transport</keyword>
<dbReference type="EMBL" id="ML121527">
    <property type="protein sequence ID" value="RPB29466.1"/>
    <property type="molecule type" value="Genomic_DNA"/>
</dbReference>
<evidence type="ECO:0000313" key="16">
    <source>
        <dbReference type="EMBL" id="RPB29466.1"/>
    </source>
</evidence>
<dbReference type="InterPro" id="IPR003231">
    <property type="entry name" value="ACP"/>
</dbReference>
<comment type="subcellular location">
    <subcellularLocation>
        <location evidence="1">Mitochondrion</location>
    </subcellularLocation>
</comment>
<gene>
    <name evidence="16" type="ORF">L211DRAFT_864111</name>
</gene>
<dbReference type="FunCoup" id="A0A3N4M2T1">
    <property type="interactions" value="747"/>
</dbReference>
<dbReference type="SUPFAM" id="SSF47336">
    <property type="entry name" value="ACP-like"/>
    <property type="match status" value="1"/>
</dbReference>
<evidence type="ECO:0000256" key="5">
    <source>
        <dbReference type="ARBA" id="ARBA00022450"/>
    </source>
</evidence>
<dbReference type="PANTHER" id="PTHR20863:SF28">
    <property type="entry name" value="ACYL CARRIER PROTEIN, MITOCHONDRIAL"/>
    <property type="match status" value="1"/>
</dbReference>
<dbReference type="PROSITE" id="PS00012">
    <property type="entry name" value="PHOSPHOPANTETHEINE"/>
    <property type="match status" value="1"/>
</dbReference>
<dbReference type="STRING" id="1051890.A0A3N4M2T1"/>
<dbReference type="GO" id="GO:0000036">
    <property type="term" value="F:acyl carrier activity"/>
    <property type="evidence" value="ECO:0007669"/>
    <property type="project" value="TreeGrafter"/>
</dbReference>
<dbReference type="InterPro" id="IPR006162">
    <property type="entry name" value="Ppantetheine_attach_site"/>
</dbReference>
<keyword evidence="4" id="KW-0813">Transport</keyword>
<dbReference type="GO" id="GO:0099128">
    <property type="term" value="C:mitochondrial [2Fe-2S] assembly complex"/>
    <property type="evidence" value="ECO:0007669"/>
    <property type="project" value="UniProtKB-ARBA"/>
</dbReference>
<protein>
    <recommendedName>
        <fullName evidence="14">Acyl carrier protein</fullName>
    </recommendedName>
</protein>
<evidence type="ECO:0000256" key="12">
    <source>
        <dbReference type="ARBA" id="ARBA00023128"/>
    </source>
</evidence>
<keyword evidence="5 14" id="KW-0596">Phosphopantetheine</keyword>
<dbReference type="Proteomes" id="UP000267821">
    <property type="component" value="Unassembled WGS sequence"/>
</dbReference>
<comment type="pathway">
    <text evidence="2">Lipid metabolism; fatty acid biosynthesis.</text>
</comment>
<keyword evidence="6 14" id="KW-0444">Lipid biosynthesis</keyword>
<dbReference type="FunFam" id="1.10.1200.10:FF:000003">
    <property type="entry name" value="Acyl carrier protein"/>
    <property type="match status" value="1"/>
</dbReference>
<dbReference type="PROSITE" id="PS50075">
    <property type="entry name" value="CARRIER"/>
    <property type="match status" value="1"/>
</dbReference>
<keyword evidence="7" id="KW-0597">Phosphoprotein</keyword>
<dbReference type="GO" id="GO:0000035">
    <property type="term" value="F:acyl binding"/>
    <property type="evidence" value="ECO:0007669"/>
    <property type="project" value="TreeGrafter"/>
</dbReference>
<evidence type="ECO:0000256" key="14">
    <source>
        <dbReference type="RuleBase" id="RU000722"/>
    </source>
</evidence>
<organism evidence="16 17">
    <name type="scientific">Terfezia boudieri ATCC MYA-4762</name>
    <dbReference type="NCBI Taxonomy" id="1051890"/>
    <lineage>
        <taxon>Eukaryota</taxon>
        <taxon>Fungi</taxon>
        <taxon>Dikarya</taxon>
        <taxon>Ascomycota</taxon>
        <taxon>Pezizomycotina</taxon>
        <taxon>Pezizomycetes</taxon>
        <taxon>Pezizales</taxon>
        <taxon>Pezizaceae</taxon>
        <taxon>Terfezia</taxon>
    </lineage>
</organism>
<evidence type="ECO:0000256" key="10">
    <source>
        <dbReference type="ARBA" id="ARBA00022982"/>
    </source>
</evidence>
<keyword evidence="13 14" id="KW-0275">Fatty acid biosynthesis</keyword>
<dbReference type="Gene3D" id="1.10.1200.10">
    <property type="entry name" value="ACP-like"/>
    <property type="match status" value="1"/>
</dbReference>
<evidence type="ECO:0000256" key="7">
    <source>
        <dbReference type="ARBA" id="ARBA00022553"/>
    </source>
</evidence>
<evidence type="ECO:0000256" key="3">
    <source>
        <dbReference type="ARBA" id="ARBA00010930"/>
    </source>
</evidence>
<keyword evidence="8" id="KW-0276">Fatty acid metabolism</keyword>
<dbReference type="InterPro" id="IPR036736">
    <property type="entry name" value="ACP-like_sf"/>
</dbReference>
<proteinExistence type="inferred from homology"/>
<dbReference type="OrthoDB" id="448946at2759"/>
<keyword evidence="12" id="KW-0496">Mitochondrion</keyword>
<evidence type="ECO:0000256" key="4">
    <source>
        <dbReference type="ARBA" id="ARBA00022448"/>
    </source>
</evidence>
<evidence type="ECO:0000256" key="11">
    <source>
        <dbReference type="ARBA" id="ARBA00023098"/>
    </source>
</evidence>
<evidence type="ECO:0000313" key="17">
    <source>
        <dbReference type="Proteomes" id="UP000267821"/>
    </source>
</evidence>
<evidence type="ECO:0000256" key="8">
    <source>
        <dbReference type="ARBA" id="ARBA00022832"/>
    </source>
</evidence>
<evidence type="ECO:0000256" key="2">
    <source>
        <dbReference type="ARBA" id="ARBA00005194"/>
    </source>
</evidence>
<dbReference type="HAMAP" id="MF_01217">
    <property type="entry name" value="Acyl_carrier"/>
    <property type="match status" value="1"/>
</dbReference>
<reference evidence="16 17" key="1">
    <citation type="journal article" date="2018" name="Nat. Ecol. Evol.">
        <title>Pezizomycetes genomes reveal the molecular basis of ectomycorrhizal truffle lifestyle.</title>
        <authorList>
            <person name="Murat C."/>
            <person name="Payen T."/>
            <person name="Noel B."/>
            <person name="Kuo A."/>
            <person name="Morin E."/>
            <person name="Chen J."/>
            <person name="Kohler A."/>
            <person name="Krizsan K."/>
            <person name="Balestrini R."/>
            <person name="Da Silva C."/>
            <person name="Montanini B."/>
            <person name="Hainaut M."/>
            <person name="Levati E."/>
            <person name="Barry K.W."/>
            <person name="Belfiori B."/>
            <person name="Cichocki N."/>
            <person name="Clum A."/>
            <person name="Dockter R.B."/>
            <person name="Fauchery L."/>
            <person name="Guy J."/>
            <person name="Iotti M."/>
            <person name="Le Tacon F."/>
            <person name="Lindquist E.A."/>
            <person name="Lipzen A."/>
            <person name="Malagnac F."/>
            <person name="Mello A."/>
            <person name="Molinier V."/>
            <person name="Miyauchi S."/>
            <person name="Poulain J."/>
            <person name="Riccioni C."/>
            <person name="Rubini A."/>
            <person name="Sitrit Y."/>
            <person name="Splivallo R."/>
            <person name="Traeger S."/>
            <person name="Wang M."/>
            <person name="Zifcakova L."/>
            <person name="Wipf D."/>
            <person name="Zambonelli A."/>
            <person name="Paolocci F."/>
            <person name="Nowrousian M."/>
            <person name="Ottonello S."/>
            <person name="Baldrian P."/>
            <person name="Spatafora J.W."/>
            <person name="Henrissat B."/>
            <person name="Nagy L.G."/>
            <person name="Aury J.M."/>
            <person name="Wincker P."/>
            <person name="Grigoriev I.V."/>
            <person name="Bonfante P."/>
            <person name="Martin F.M."/>
        </authorList>
    </citation>
    <scope>NUCLEOTIDE SEQUENCE [LARGE SCALE GENOMIC DNA]</scope>
    <source>
        <strain evidence="16 17">ATCC MYA-4762</strain>
    </source>
</reference>
<dbReference type="Pfam" id="PF00550">
    <property type="entry name" value="PP-binding"/>
    <property type="match status" value="1"/>
</dbReference>
<feature type="domain" description="Carrier" evidence="15">
    <location>
        <begin position="56"/>
        <end position="152"/>
    </location>
</feature>
<keyword evidence="17" id="KW-1185">Reference proteome</keyword>
<dbReference type="AlphaFoldDB" id="A0A3N4M2T1"/>
<accession>A0A3N4M2T1</accession>
<keyword evidence="9" id="KW-0809">Transit peptide</keyword>
<evidence type="ECO:0000256" key="6">
    <source>
        <dbReference type="ARBA" id="ARBA00022516"/>
    </source>
</evidence>
<evidence type="ECO:0000256" key="9">
    <source>
        <dbReference type="ARBA" id="ARBA00022946"/>
    </source>
</evidence>